<keyword evidence="1" id="KW-0677">Repeat</keyword>
<feature type="domain" description="RIMS-binding protein 1/2/3 Fn3" evidence="4">
    <location>
        <begin position="350"/>
        <end position="442"/>
    </location>
</feature>
<evidence type="ECO:0000259" key="4">
    <source>
        <dbReference type="Pfam" id="PF25523"/>
    </source>
</evidence>
<accession>A0A8B9MGY1</accession>
<feature type="compositionally biased region" description="Low complexity" evidence="3">
    <location>
        <begin position="255"/>
        <end position="271"/>
    </location>
</feature>
<dbReference type="InterPro" id="IPR040325">
    <property type="entry name" value="RIMBP1/2/3"/>
</dbReference>
<proteinExistence type="predicted"/>
<dbReference type="PANTHER" id="PTHR14234:SF20">
    <property type="entry name" value="PERIPHERAL-TYPE BENZODIAZEPINE RECEPTOR-ASSOCIATED PROTEIN 1"/>
    <property type="match status" value="1"/>
</dbReference>
<name>A0A8B9MGY1_9AVES</name>
<dbReference type="Ensembl" id="ENSANIT00000005311.1">
    <property type="protein sequence ID" value="ENSANIP00000005142.1"/>
    <property type="gene ID" value="ENSANIG00000003524.1"/>
</dbReference>
<feature type="region of interest" description="Disordered" evidence="3">
    <location>
        <begin position="213"/>
        <end position="278"/>
    </location>
</feature>
<dbReference type="SUPFAM" id="SSF50044">
    <property type="entry name" value="SH3-domain"/>
    <property type="match status" value="1"/>
</dbReference>
<dbReference type="FunFam" id="2.60.40.10:FF:000072">
    <property type="entry name" value="RIMS-binding protein 2 isoform X1"/>
    <property type="match status" value="1"/>
</dbReference>
<keyword evidence="2" id="KW-0175">Coiled coil</keyword>
<dbReference type="InterPro" id="IPR013783">
    <property type="entry name" value="Ig-like_fold"/>
</dbReference>
<protein>
    <recommendedName>
        <fullName evidence="4">RIMS-binding protein 1/2/3 Fn3 domain-containing protein</fullName>
    </recommendedName>
</protein>
<evidence type="ECO:0000256" key="1">
    <source>
        <dbReference type="ARBA" id="ARBA00022737"/>
    </source>
</evidence>
<dbReference type="InterPro" id="IPR036028">
    <property type="entry name" value="SH3-like_dom_sf"/>
</dbReference>
<evidence type="ECO:0000313" key="5">
    <source>
        <dbReference type="Ensembl" id="ENSANIP00000005142.1"/>
    </source>
</evidence>
<dbReference type="PANTHER" id="PTHR14234">
    <property type="entry name" value="RIM BINDING PROTEIN-RELATED"/>
    <property type="match status" value="1"/>
</dbReference>
<dbReference type="GO" id="GO:0030156">
    <property type="term" value="F:benzodiazepine receptor binding"/>
    <property type="evidence" value="ECO:0007669"/>
    <property type="project" value="TreeGrafter"/>
</dbReference>
<dbReference type="SUPFAM" id="SSF49265">
    <property type="entry name" value="Fibronectin type III"/>
    <property type="match status" value="1"/>
</dbReference>
<dbReference type="Pfam" id="PF25523">
    <property type="entry name" value="Ig_RIMBP2"/>
    <property type="match status" value="1"/>
</dbReference>
<dbReference type="Proteomes" id="UP000694541">
    <property type="component" value="Unplaced"/>
</dbReference>
<organism evidence="5 6">
    <name type="scientific">Accipiter nisus</name>
    <name type="common">Eurasian sparrowhawk</name>
    <dbReference type="NCBI Taxonomy" id="211598"/>
    <lineage>
        <taxon>Eukaryota</taxon>
        <taxon>Metazoa</taxon>
        <taxon>Chordata</taxon>
        <taxon>Craniata</taxon>
        <taxon>Vertebrata</taxon>
        <taxon>Euteleostomi</taxon>
        <taxon>Archelosauria</taxon>
        <taxon>Archosauria</taxon>
        <taxon>Dinosauria</taxon>
        <taxon>Saurischia</taxon>
        <taxon>Theropoda</taxon>
        <taxon>Coelurosauria</taxon>
        <taxon>Aves</taxon>
        <taxon>Neognathae</taxon>
        <taxon>Neoaves</taxon>
        <taxon>Telluraves</taxon>
        <taxon>Accipitrimorphae</taxon>
        <taxon>Accipitriformes</taxon>
        <taxon>Accipitridae</taxon>
        <taxon>Accipitrinae</taxon>
        <taxon>Accipiter</taxon>
    </lineage>
</organism>
<dbReference type="Gene3D" id="2.30.30.40">
    <property type="entry name" value="SH3 Domains"/>
    <property type="match status" value="1"/>
</dbReference>
<sequence>MFISQSLPPCRWGGEMSLVGDAVCANKMFITLRTDKNACVFVLSESWRERRIMILVSLQVESRSAKQVESENADLRLQVVLVTKERDSVIQTNQGLQTKLENLEQVLKHMRNVAERRQQLEVEHKEALLVLQEKQEEVRRLQQAQAEAKREHEGAVQLLEARVKDLEDQCRSQTEQFSLLSQELTQFRLQTGKIDLLTSTLVTSELPLALCSSTPQPHWEKEADELESSQWAPDATLGSPVAATGSQKQAKKVESQSNSSKSESMQNSPKSCPTPEVDTASEMEELDVDSISLMPEPGSQGPAKLQVFLARYSYNPFDGPNENPEAELPLTAGEYIYIYGDMDEDGFFEGTPDAPLDVQVEAGPSPGILVISWLPVTIDAEGSSNGVRVTGYAVYADGQKVIEVTSPTAGSVLVDLSQLQMFQVCREVSVRTMSLQESKKPSEIEGEKDVPTGDDVNVSLALLCSLT</sequence>
<feature type="coiled-coil region" evidence="2">
    <location>
        <begin position="58"/>
        <end position="183"/>
    </location>
</feature>
<dbReference type="InterPro" id="IPR036116">
    <property type="entry name" value="FN3_sf"/>
</dbReference>
<dbReference type="AlphaFoldDB" id="A0A8B9MGY1"/>
<keyword evidence="6" id="KW-1185">Reference proteome</keyword>
<evidence type="ECO:0000313" key="6">
    <source>
        <dbReference type="Proteomes" id="UP000694541"/>
    </source>
</evidence>
<evidence type="ECO:0000256" key="2">
    <source>
        <dbReference type="SAM" id="Coils"/>
    </source>
</evidence>
<evidence type="ECO:0000256" key="3">
    <source>
        <dbReference type="SAM" id="MobiDB-lite"/>
    </source>
</evidence>
<reference evidence="5" key="1">
    <citation type="submission" date="2025-08" db="UniProtKB">
        <authorList>
            <consortium name="Ensembl"/>
        </authorList>
    </citation>
    <scope>IDENTIFICATION</scope>
</reference>
<dbReference type="Gene3D" id="2.60.40.10">
    <property type="entry name" value="Immunoglobulins"/>
    <property type="match status" value="1"/>
</dbReference>
<reference evidence="5" key="2">
    <citation type="submission" date="2025-09" db="UniProtKB">
        <authorList>
            <consortium name="Ensembl"/>
        </authorList>
    </citation>
    <scope>IDENTIFICATION</scope>
</reference>
<dbReference type="InterPro" id="IPR057884">
    <property type="entry name" value="FN3_RIM-BP1/2/3"/>
</dbReference>